<proteinExistence type="predicted"/>
<dbReference type="EMBL" id="OC968987">
    <property type="protein sequence ID" value="CAD7666449.1"/>
    <property type="molecule type" value="Genomic_DNA"/>
</dbReference>
<dbReference type="Pfam" id="PF08941">
    <property type="entry name" value="USP8_interact"/>
    <property type="match status" value="1"/>
</dbReference>
<dbReference type="InterPro" id="IPR037255">
    <property type="entry name" value="NRDP1_C"/>
</dbReference>
<gene>
    <name evidence="3" type="ORF">ONB1V03_LOCUS22885</name>
    <name evidence="4" type="ORF">ONB1V03_LOCUS23158</name>
</gene>
<dbReference type="UniPathway" id="UPA00143"/>
<dbReference type="SUPFAM" id="SSF160088">
    <property type="entry name" value="NRDP1 C-terminal domain-like"/>
    <property type="match status" value="1"/>
</dbReference>
<dbReference type="InterPro" id="IPR015036">
    <property type="entry name" value="NRDP1"/>
</dbReference>
<dbReference type="AlphaFoldDB" id="A0A7R9MV84"/>
<reference evidence="3" key="1">
    <citation type="submission" date="2020-11" db="EMBL/GenBank/DDBJ databases">
        <authorList>
            <person name="Tran Van P."/>
        </authorList>
    </citation>
    <scope>NUCLEOTIDE SEQUENCE</scope>
</reference>
<dbReference type="Proteomes" id="UP000728032">
    <property type="component" value="Unassembled WGS sequence"/>
</dbReference>
<dbReference type="OrthoDB" id="1630758at2759"/>
<sequence length="170" mass="19663">MQTHCNECDFNPKKPVPCDAGCGLVVPKDELKDHNCVRDLRLYVDKQNEQIARLQQNYNDIKREVNMLKDCVRAIRAANPNGIPAIVESFEHDEVERWTSTLLRARVTRWGGMISTPDVSLQESVRKALIDSSSPLHIINELMENSHERRWPPGLSTLEIRQMNRRLYDN</sequence>
<dbReference type="GO" id="GO:0016567">
    <property type="term" value="P:protein ubiquitination"/>
    <property type="evidence" value="ECO:0007669"/>
    <property type="project" value="UniProtKB-UniPathway"/>
</dbReference>
<feature type="domain" description="E3 ubiquitin-protein ligase NRDP1" evidence="2">
    <location>
        <begin position="37"/>
        <end position="170"/>
    </location>
</feature>
<evidence type="ECO:0000313" key="4">
    <source>
        <dbReference type="EMBL" id="CAD7666940.1"/>
    </source>
</evidence>
<feature type="coiled-coil region" evidence="1">
    <location>
        <begin position="37"/>
        <end position="71"/>
    </location>
</feature>
<dbReference type="GO" id="GO:0061630">
    <property type="term" value="F:ubiquitin protein ligase activity"/>
    <property type="evidence" value="ECO:0007669"/>
    <property type="project" value="InterPro"/>
</dbReference>
<dbReference type="EMBL" id="OC971480">
    <property type="protein sequence ID" value="CAD7666940.1"/>
    <property type="molecule type" value="Genomic_DNA"/>
</dbReference>
<evidence type="ECO:0000313" key="3">
    <source>
        <dbReference type="EMBL" id="CAD7666449.1"/>
    </source>
</evidence>
<keyword evidence="5" id="KW-1185">Reference proteome</keyword>
<protein>
    <recommendedName>
        <fullName evidence="2">E3 ubiquitin-protein ligase NRDP1 domain-containing protein</fullName>
    </recommendedName>
</protein>
<dbReference type="EMBL" id="CAJPVJ010054162">
    <property type="protein sequence ID" value="CAG2183465.1"/>
    <property type="molecule type" value="Genomic_DNA"/>
</dbReference>
<dbReference type="EMBL" id="CAJPVJ010056655">
    <property type="protein sequence ID" value="CAG2183738.1"/>
    <property type="molecule type" value="Genomic_DNA"/>
</dbReference>
<accession>A0A7R9MV84</accession>
<name>A0A7R9MV84_9ACAR</name>
<evidence type="ECO:0000256" key="1">
    <source>
        <dbReference type="SAM" id="Coils"/>
    </source>
</evidence>
<evidence type="ECO:0000259" key="2">
    <source>
        <dbReference type="Pfam" id="PF08941"/>
    </source>
</evidence>
<evidence type="ECO:0000313" key="5">
    <source>
        <dbReference type="Proteomes" id="UP000728032"/>
    </source>
</evidence>
<feature type="non-terminal residue" evidence="3">
    <location>
        <position position="1"/>
    </location>
</feature>
<keyword evidence="1" id="KW-0175">Coiled coil</keyword>
<organism evidence="3">
    <name type="scientific">Oppiella nova</name>
    <dbReference type="NCBI Taxonomy" id="334625"/>
    <lineage>
        <taxon>Eukaryota</taxon>
        <taxon>Metazoa</taxon>
        <taxon>Ecdysozoa</taxon>
        <taxon>Arthropoda</taxon>
        <taxon>Chelicerata</taxon>
        <taxon>Arachnida</taxon>
        <taxon>Acari</taxon>
        <taxon>Acariformes</taxon>
        <taxon>Sarcoptiformes</taxon>
        <taxon>Oribatida</taxon>
        <taxon>Brachypylina</taxon>
        <taxon>Oppioidea</taxon>
        <taxon>Oppiidae</taxon>
        <taxon>Oppiella</taxon>
    </lineage>
</organism>